<name>A0A3L9XZS0_9RHOB</name>
<dbReference type="EMBL" id="RCNT01000017">
    <property type="protein sequence ID" value="RMA40615.1"/>
    <property type="molecule type" value="Genomic_DNA"/>
</dbReference>
<protein>
    <submittedName>
        <fullName evidence="1">Uncharacterized protein</fullName>
    </submittedName>
</protein>
<reference evidence="1 2" key="1">
    <citation type="submission" date="2018-10" db="EMBL/GenBank/DDBJ databases">
        <authorList>
            <person name="Jung H.S."/>
            <person name="Jeon C.O."/>
        </authorList>
    </citation>
    <scope>NUCLEOTIDE SEQUENCE [LARGE SCALE GENOMIC DNA]</scope>
    <source>
        <strain evidence="1 2">MA-7-27</strain>
    </source>
</reference>
<organism evidence="1 2">
    <name type="scientific">Rhodophyticola porphyridii</name>
    <dbReference type="NCBI Taxonomy" id="1852017"/>
    <lineage>
        <taxon>Bacteria</taxon>
        <taxon>Pseudomonadati</taxon>
        <taxon>Pseudomonadota</taxon>
        <taxon>Alphaproteobacteria</taxon>
        <taxon>Rhodobacterales</taxon>
        <taxon>Roseobacteraceae</taxon>
        <taxon>Rhodophyticola</taxon>
    </lineage>
</organism>
<dbReference type="OrthoDB" id="7920316at2"/>
<proteinExistence type="predicted"/>
<dbReference type="Pfam" id="PF22499">
    <property type="entry name" value="DUF6990"/>
    <property type="match status" value="1"/>
</dbReference>
<dbReference type="AlphaFoldDB" id="A0A3L9XZS0"/>
<keyword evidence="2" id="KW-1185">Reference proteome</keyword>
<evidence type="ECO:0000313" key="2">
    <source>
        <dbReference type="Proteomes" id="UP000281343"/>
    </source>
</evidence>
<sequence>MTTAEVAKTLKALGWTNGVDYDRFSRLRLNDRVVEMGWKLRNYGPTLPQLLETRSALEADWFSRAVEVIFDKKRVSSIAVEDRYNRIEARPITPHIVSSAADQAVAWAQVQDLDAHLQAYRERSLELGFDAFGIYHLAALALCGDIGRLKHYKERYAAGHLEEFGHGRHIPANRLHINTESITRAIDYAEGVIARGEVRSPAASI</sequence>
<dbReference type="InterPro" id="IPR054259">
    <property type="entry name" value="DUF6990"/>
</dbReference>
<dbReference type="Proteomes" id="UP000281343">
    <property type="component" value="Unassembled WGS sequence"/>
</dbReference>
<comment type="caution">
    <text evidence="1">The sequence shown here is derived from an EMBL/GenBank/DDBJ whole genome shotgun (WGS) entry which is preliminary data.</text>
</comment>
<dbReference type="RefSeq" id="WP_121899648.1">
    <property type="nucleotide sequence ID" value="NZ_RCNT01000017.1"/>
</dbReference>
<accession>A0A3L9XZS0</accession>
<gene>
    <name evidence="1" type="ORF">D9R08_18770</name>
</gene>
<evidence type="ECO:0000313" key="1">
    <source>
        <dbReference type="EMBL" id="RMA40615.1"/>
    </source>
</evidence>